<dbReference type="Pfam" id="PF03942">
    <property type="entry name" value="DTW"/>
    <property type="match status" value="2"/>
</dbReference>
<evidence type="ECO:0000256" key="5">
    <source>
        <dbReference type="ARBA" id="ARBA00034489"/>
    </source>
</evidence>
<proteinExistence type="inferred from homology"/>
<evidence type="ECO:0000259" key="7">
    <source>
        <dbReference type="SMART" id="SM01144"/>
    </source>
</evidence>
<keyword evidence="9" id="KW-1185">Reference proteome</keyword>
<dbReference type="PANTHER" id="PTHR21392:SF0">
    <property type="entry name" value="TRNA-URIDINE AMINOCARBOXYPROPYLTRANSFERASE 2"/>
    <property type="match status" value="1"/>
</dbReference>
<reference evidence="8 9" key="3">
    <citation type="submission" date="2019-11" db="EMBL/GenBank/DDBJ databases">
        <title>A de novo genome assembly of a pear dwarfing rootstock.</title>
        <authorList>
            <person name="Wang F."/>
            <person name="Wang J."/>
            <person name="Li S."/>
            <person name="Zhang Y."/>
            <person name="Fang M."/>
            <person name="Ma L."/>
            <person name="Zhao Y."/>
            <person name="Jiang S."/>
        </authorList>
    </citation>
    <scope>NUCLEOTIDE SEQUENCE [LARGE SCALE GENOMIC DNA]</scope>
    <source>
        <strain evidence="8">S2</strain>
        <tissue evidence="8">Leaf</tissue>
    </source>
</reference>
<organism evidence="8 9">
    <name type="scientific">Pyrus ussuriensis x Pyrus communis</name>
    <dbReference type="NCBI Taxonomy" id="2448454"/>
    <lineage>
        <taxon>Eukaryota</taxon>
        <taxon>Viridiplantae</taxon>
        <taxon>Streptophyta</taxon>
        <taxon>Embryophyta</taxon>
        <taxon>Tracheophyta</taxon>
        <taxon>Spermatophyta</taxon>
        <taxon>Magnoliopsida</taxon>
        <taxon>eudicotyledons</taxon>
        <taxon>Gunneridae</taxon>
        <taxon>Pentapetalae</taxon>
        <taxon>rosids</taxon>
        <taxon>fabids</taxon>
        <taxon>Rosales</taxon>
        <taxon>Rosaceae</taxon>
        <taxon>Amygdaloideae</taxon>
        <taxon>Maleae</taxon>
        <taxon>Pyrus</taxon>
    </lineage>
</organism>
<evidence type="ECO:0000256" key="1">
    <source>
        <dbReference type="ARBA" id="ARBA00012386"/>
    </source>
</evidence>
<keyword evidence="2" id="KW-0808">Transferase</keyword>
<dbReference type="SMART" id="SM01144">
    <property type="entry name" value="DTW"/>
    <property type="match status" value="1"/>
</dbReference>
<name>A0A5N5FWE3_9ROSA</name>
<dbReference type="GO" id="GO:0008033">
    <property type="term" value="P:tRNA processing"/>
    <property type="evidence" value="ECO:0007669"/>
    <property type="project" value="UniProtKB-KW"/>
</dbReference>
<keyword evidence="4" id="KW-0819">tRNA processing</keyword>
<accession>A0A5N5FWE3</accession>
<dbReference type="Proteomes" id="UP000327157">
    <property type="component" value="Chromosome 11"/>
</dbReference>
<keyword evidence="3" id="KW-0949">S-adenosyl-L-methionine</keyword>
<dbReference type="InterPro" id="IPR039262">
    <property type="entry name" value="DTWD2/TAPT"/>
</dbReference>
<evidence type="ECO:0000256" key="3">
    <source>
        <dbReference type="ARBA" id="ARBA00022691"/>
    </source>
</evidence>
<comment type="similarity">
    <text evidence="5">Belongs to the TDD superfamily. DTWD2 family.</text>
</comment>
<dbReference type="InterPro" id="IPR005636">
    <property type="entry name" value="DTW"/>
</dbReference>
<protein>
    <recommendedName>
        <fullName evidence="1">tRNA-uridine aminocarboxypropyltransferase</fullName>
        <ecNumber evidence="1">2.5.1.25</ecNumber>
    </recommendedName>
</protein>
<dbReference type="AlphaFoldDB" id="A0A5N5FWE3"/>
<evidence type="ECO:0000313" key="9">
    <source>
        <dbReference type="Proteomes" id="UP000327157"/>
    </source>
</evidence>
<dbReference type="EC" id="2.5.1.25" evidence="1"/>
<evidence type="ECO:0000313" key="8">
    <source>
        <dbReference type="EMBL" id="KAB2605921.1"/>
    </source>
</evidence>
<comment type="catalytic activity">
    <reaction evidence="6">
        <text>a uridine in tRNA + S-adenosyl-L-methionine = a 3-[(3S)-3-amino-3-carboxypropyl]uridine in tRNA + S-methyl-5'-thioadenosine + H(+)</text>
        <dbReference type="Rhea" id="RHEA:62432"/>
        <dbReference type="Rhea" id="RHEA-COMP:13339"/>
        <dbReference type="Rhea" id="RHEA-COMP:16092"/>
        <dbReference type="ChEBI" id="CHEBI:15378"/>
        <dbReference type="ChEBI" id="CHEBI:17509"/>
        <dbReference type="ChEBI" id="CHEBI:59789"/>
        <dbReference type="ChEBI" id="CHEBI:65315"/>
        <dbReference type="ChEBI" id="CHEBI:82930"/>
        <dbReference type="EC" id="2.5.1.25"/>
    </reaction>
</comment>
<reference evidence="8 9" key="1">
    <citation type="submission" date="2019-09" db="EMBL/GenBank/DDBJ databases">
        <authorList>
            <person name="Ou C."/>
        </authorList>
    </citation>
    <scope>NUCLEOTIDE SEQUENCE [LARGE SCALE GENOMIC DNA]</scope>
    <source>
        <strain evidence="8">S2</strain>
        <tissue evidence="8">Leaf</tissue>
    </source>
</reference>
<reference evidence="9" key="2">
    <citation type="submission" date="2019-10" db="EMBL/GenBank/DDBJ databases">
        <title>A de novo genome assembly of a pear dwarfing rootstock.</title>
        <authorList>
            <person name="Wang F."/>
            <person name="Wang J."/>
            <person name="Li S."/>
            <person name="Zhang Y."/>
            <person name="Fang M."/>
            <person name="Ma L."/>
            <person name="Zhao Y."/>
            <person name="Jiang S."/>
        </authorList>
    </citation>
    <scope>NUCLEOTIDE SEQUENCE [LARGE SCALE GENOMIC DNA]</scope>
</reference>
<sequence length="469" mass="51587">MATRTHRRWFGSRTRNNNLCSLLQNPCFLPQTLKMVTTQAASKRPICPSCSKPARLCLCSRIQNPGLHNSVSVTILQHSLEKNHPLNSARIARLGLKNLSVVTVSDVNFESQFVIRPLDSVSQMGSDRNGLKSLGFDEVVESRETQKLDFEYCDGFSSGEENVGKLGFGLSANLAEEKNNSSLIDCEKCNFGSDLGDMSSSRNQLGDVDFVEKEHEFSSEDFTDSIHVDGQCNVDEVSASTALDALTGDSDVGFDAVEGIKRGNGDPVITATIGKHGVISSLSHNWMPQTCCKDLKFDTILDIADARGALSEGFVVRKLQKRPLKGSMELDEYVEFEVEVPPGSVLLFPSEEAVSVGDLEAMDIKVKNLIVLDGTWSKAKRMYGENPWLKLLPHLKLNVDKMSLYSEVRLQPKPGFLSTIESIVYALKAVGDSPEGLAEGLDNLLDVFRSMVEDQIRCKEDRLSNVSLG</sequence>
<dbReference type="EMBL" id="SMOL01000559">
    <property type="protein sequence ID" value="KAB2605921.1"/>
    <property type="molecule type" value="Genomic_DNA"/>
</dbReference>
<dbReference type="GO" id="GO:0016432">
    <property type="term" value="F:tRNA-uridine aminocarboxypropyltransferase activity"/>
    <property type="evidence" value="ECO:0007669"/>
    <property type="project" value="UniProtKB-EC"/>
</dbReference>
<feature type="domain" description="DTW" evidence="7">
    <location>
        <begin position="43"/>
        <end position="460"/>
    </location>
</feature>
<dbReference type="PANTHER" id="PTHR21392">
    <property type="entry name" value="TRNA-URIDINE AMINOCARBOXYPROPYLTRANSFERASE 2"/>
    <property type="match status" value="1"/>
</dbReference>
<evidence type="ECO:0000256" key="6">
    <source>
        <dbReference type="ARBA" id="ARBA00048718"/>
    </source>
</evidence>
<gene>
    <name evidence="8" type="ORF">D8674_005638</name>
</gene>
<comment type="caution">
    <text evidence="8">The sequence shown here is derived from an EMBL/GenBank/DDBJ whole genome shotgun (WGS) entry which is preliminary data.</text>
</comment>
<evidence type="ECO:0000256" key="2">
    <source>
        <dbReference type="ARBA" id="ARBA00022679"/>
    </source>
</evidence>
<dbReference type="OrthoDB" id="408541at2759"/>
<evidence type="ECO:0000256" key="4">
    <source>
        <dbReference type="ARBA" id="ARBA00022694"/>
    </source>
</evidence>